<gene>
    <name evidence="8" type="ORF">ABS361_06640</name>
</gene>
<keyword evidence="3" id="KW-0067">ATP-binding</keyword>
<evidence type="ECO:0000256" key="4">
    <source>
        <dbReference type="ARBA" id="ARBA00023267"/>
    </source>
</evidence>
<dbReference type="KEGG" id="mflg:ABS361_06640"/>
<comment type="catalytic activity">
    <reaction evidence="6">
        <text>biotin + L-lysyl-[protein] + ATP = N(6)-biotinyl-L-lysyl-[protein] + AMP + diphosphate + H(+)</text>
        <dbReference type="Rhea" id="RHEA:11756"/>
        <dbReference type="Rhea" id="RHEA-COMP:9752"/>
        <dbReference type="Rhea" id="RHEA-COMP:10505"/>
        <dbReference type="ChEBI" id="CHEBI:15378"/>
        <dbReference type="ChEBI" id="CHEBI:29969"/>
        <dbReference type="ChEBI" id="CHEBI:30616"/>
        <dbReference type="ChEBI" id="CHEBI:33019"/>
        <dbReference type="ChEBI" id="CHEBI:57586"/>
        <dbReference type="ChEBI" id="CHEBI:83144"/>
        <dbReference type="ChEBI" id="CHEBI:456215"/>
        <dbReference type="EC" id="6.3.4.15"/>
    </reaction>
</comment>
<dbReference type="GO" id="GO:0005524">
    <property type="term" value="F:ATP binding"/>
    <property type="evidence" value="ECO:0007669"/>
    <property type="project" value="UniProtKB-KW"/>
</dbReference>
<dbReference type="RefSeq" id="WP_407051014.1">
    <property type="nucleotide sequence ID" value="NZ_CP158568.1"/>
</dbReference>
<dbReference type="EC" id="6.3.4.15" evidence="5"/>
<dbReference type="Pfam" id="PF03099">
    <property type="entry name" value="BPL_LplA_LipB"/>
    <property type="match status" value="1"/>
</dbReference>
<accession>A0AAU7XGT2</accession>
<dbReference type="GO" id="GO:0005737">
    <property type="term" value="C:cytoplasm"/>
    <property type="evidence" value="ECO:0007669"/>
    <property type="project" value="TreeGrafter"/>
</dbReference>
<reference evidence="8" key="1">
    <citation type="submission" date="2024-06" db="EMBL/GenBank/DDBJ databases">
        <title>Methylostella associata gen. nov., sp. nov., a novel Ancalomicrobiaceae-affiliated facultatively methylotrophic bacteria that feed on methanotrophs of the genus Methylococcus.</title>
        <authorList>
            <person name="Saltykova V."/>
            <person name="Danilova O.V."/>
            <person name="Oshkin I.Y."/>
            <person name="Belova S.E."/>
            <person name="Pimenov N.V."/>
            <person name="Dedysh S.N."/>
        </authorList>
    </citation>
    <scope>NUCLEOTIDE SEQUENCE</scope>
    <source>
        <strain evidence="8">S20</strain>
    </source>
</reference>
<dbReference type="EMBL" id="CP158568">
    <property type="protein sequence ID" value="XBY45919.1"/>
    <property type="molecule type" value="Genomic_DNA"/>
</dbReference>
<dbReference type="GO" id="GO:0004077">
    <property type="term" value="F:biotin--[biotin carboxyl-carrier protein] ligase activity"/>
    <property type="evidence" value="ECO:0007669"/>
    <property type="project" value="UniProtKB-EC"/>
</dbReference>
<evidence type="ECO:0000256" key="5">
    <source>
        <dbReference type="ARBA" id="ARBA00024227"/>
    </source>
</evidence>
<dbReference type="SUPFAM" id="SSF55681">
    <property type="entry name" value="Class II aaRS and biotin synthetases"/>
    <property type="match status" value="1"/>
</dbReference>
<evidence type="ECO:0000256" key="1">
    <source>
        <dbReference type="ARBA" id="ARBA00022598"/>
    </source>
</evidence>
<dbReference type="PROSITE" id="PS51733">
    <property type="entry name" value="BPL_LPL_CATALYTIC"/>
    <property type="match status" value="1"/>
</dbReference>
<evidence type="ECO:0000256" key="3">
    <source>
        <dbReference type="ARBA" id="ARBA00022840"/>
    </source>
</evidence>
<proteinExistence type="predicted"/>
<evidence type="ECO:0000259" key="7">
    <source>
        <dbReference type="PROSITE" id="PS51733"/>
    </source>
</evidence>
<dbReference type="InterPro" id="IPR004408">
    <property type="entry name" value="Biotin_CoA_COase_ligase"/>
</dbReference>
<dbReference type="Gene3D" id="3.30.930.10">
    <property type="entry name" value="Bira Bifunctional Protein, Domain 2"/>
    <property type="match status" value="1"/>
</dbReference>
<keyword evidence="4" id="KW-0092">Biotin</keyword>
<dbReference type="InterPro" id="IPR008988">
    <property type="entry name" value="Transcriptional_repressor_C"/>
</dbReference>
<evidence type="ECO:0000256" key="6">
    <source>
        <dbReference type="ARBA" id="ARBA00047846"/>
    </source>
</evidence>
<evidence type="ECO:0000256" key="2">
    <source>
        <dbReference type="ARBA" id="ARBA00022741"/>
    </source>
</evidence>
<protein>
    <recommendedName>
        <fullName evidence="5">biotin--[biotin carboxyl-carrier protein] ligase</fullName>
        <ecNumber evidence="5">6.3.4.15</ecNumber>
    </recommendedName>
</protein>
<feature type="domain" description="BPL/LPL catalytic" evidence="7">
    <location>
        <begin position="3"/>
        <end position="192"/>
    </location>
</feature>
<dbReference type="PANTHER" id="PTHR12835">
    <property type="entry name" value="BIOTIN PROTEIN LIGASE"/>
    <property type="match status" value="1"/>
</dbReference>
<dbReference type="InterPro" id="IPR045864">
    <property type="entry name" value="aa-tRNA-synth_II/BPL/LPL"/>
</dbReference>
<dbReference type="SUPFAM" id="SSF50037">
    <property type="entry name" value="C-terminal domain of transcriptional repressors"/>
    <property type="match status" value="1"/>
</dbReference>
<name>A0AAU7XGT2_9HYPH</name>
<dbReference type="Gene3D" id="2.30.30.100">
    <property type="match status" value="1"/>
</dbReference>
<dbReference type="InterPro" id="IPR004143">
    <property type="entry name" value="BPL_LPL_catalytic"/>
</dbReference>
<dbReference type="CDD" id="cd16442">
    <property type="entry name" value="BPL"/>
    <property type="match status" value="1"/>
</dbReference>
<organism evidence="8">
    <name type="scientific">Methyloraptor flagellatus</name>
    <dbReference type="NCBI Taxonomy" id="3162530"/>
    <lineage>
        <taxon>Bacteria</taxon>
        <taxon>Pseudomonadati</taxon>
        <taxon>Pseudomonadota</taxon>
        <taxon>Alphaproteobacteria</taxon>
        <taxon>Hyphomicrobiales</taxon>
        <taxon>Ancalomicrobiaceae</taxon>
        <taxon>Methyloraptor</taxon>
    </lineage>
</organism>
<dbReference type="Pfam" id="PF02237">
    <property type="entry name" value="BPL_C"/>
    <property type="match status" value="1"/>
</dbReference>
<dbReference type="InterPro" id="IPR003142">
    <property type="entry name" value="BPL_C"/>
</dbReference>
<dbReference type="NCBIfam" id="TIGR00121">
    <property type="entry name" value="birA_ligase"/>
    <property type="match status" value="1"/>
</dbReference>
<dbReference type="PANTHER" id="PTHR12835:SF5">
    <property type="entry name" value="BIOTIN--PROTEIN LIGASE"/>
    <property type="match status" value="1"/>
</dbReference>
<keyword evidence="1 8" id="KW-0436">Ligase</keyword>
<keyword evidence="2" id="KW-0547">Nucleotide-binding</keyword>
<dbReference type="AlphaFoldDB" id="A0AAU7XGT2"/>
<evidence type="ECO:0000313" key="8">
    <source>
        <dbReference type="EMBL" id="XBY45919.1"/>
    </source>
</evidence>
<sequence length="271" mass="28418">MARSPGAGLRTLRGGFRHLALGDVGSTNVEAFECARAGDPGGLWVTAERQLAGRGRRGRPWVSEKGNLYATALLIDPCPAERLAELPLVAAVAVHRAIRAAAGPALGREVAIKWPNDTLVRGRKASGILLETNRLDGGALAVAIGYGINCAHYPAVSETPATSLLQEGVSIFPEQILDLLAEALSDTLAVWDGGRGFGEIRAAWMAAVHGVGRPIRVRLVDRELNGVFAALDEQGRLVLDLGDGTRMTISAGDVFFPATATETPVTTGGTL</sequence>